<keyword evidence="3" id="KW-0963">Cytoplasm</keyword>
<keyword evidence="3" id="KW-0132">Cell division</keyword>
<comment type="subunit">
    <text evidence="3">Component of a cohesin-like complex composed of ScpA, ScpB and the Smc homodimer, in which ScpA and ScpB bind to the head domain of Smc. The presence of the three proteins is required for the association of the complex with DNA.</text>
</comment>
<comment type="caution">
    <text evidence="4">The sequence shown here is derived from an EMBL/GenBank/DDBJ whole genome shotgun (WGS) entry which is preliminary data.</text>
</comment>
<name>A0A9D9H4U4_9FIRM</name>
<proteinExistence type="inferred from homology"/>
<dbReference type="GO" id="GO:0005737">
    <property type="term" value="C:cytoplasm"/>
    <property type="evidence" value="ECO:0007669"/>
    <property type="project" value="UniProtKB-SubCell"/>
</dbReference>
<evidence type="ECO:0000313" key="5">
    <source>
        <dbReference type="Proteomes" id="UP000823611"/>
    </source>
</evidence>
<evidence type="ECO:0000256" key="2">
    <source>
        <dbReference type="ARBA" id="ARBA00044777"/>
    </source>
</evidence>
<dbReference type="Gene3D" id="1.10.10.580">
    <property type="entry name" value="Structural maintenance of chromosome 1. Chain E"/>
    <property type="match status" value="1"/>
</dbReference>
<dbReference type="GO" id="GO:0007059">
    <property type="term" value="P:chromosome segregation"/>
    <property type="evidence" value="ECO:0007669"/>
    <property type="project" value="UniProtKB-UniRule"/>
</dbReference>
<dbReference type="Pfam" id="PF02616">
    <property type="entry name" value="SMC_ScpA"/>
    <property type="match status" value="1"/>
</dbReference>
<comment type="similarity">
    <text evidence="3">Belongs to the ScpA family.</text>
</comment>
<gene>
    <name evidence="3" type="primary">scpA</name>
    <name evidence="4" type="ORF">IAC55_07860</name>
</gene>
<accession>A0A9D9H4U4</accession>
<evidence type="ECO:0000256" key="1">
    <source>
        <dbReference type="ARBA" id="ARBA00022829"/>
    </source>
</evidence>
<protein>
    <recommendedName>
        <fullName evidence="2 3">Segregation and condensation protein A</fullName>
    </recommendedName>
</protein>
<dbReference type="HAMAP" id="MF_01805">
    <property type="entry name" value="ScpA"/>
    <property type="match status" value="1"/>
</dbReference>
<evidence type="ECO:0000256" key="3">
    <source>
        <dbReference type="HAMAP-Rule" id="MF_01805"/>
    </source>
</evidence>
<dbReference type="Gene3D" id="6.10.250.2410">
    <property type="match status" value="1"/>
</dbReference>
<sequence length="258" mass="30300">MEKITVHLDAFEGPLDLLYHLIEKNEIDIYDIPISSLAQQYIEYIENAENKNMESMSEFLIMASTLLEIKSKMLLPSKKDEKALEEEVDPREELVKKLVEYKKFKNITEDFKKYEQEASQVLYKKNEEMEKLFEDIETDESLEDFLSGVTLNDIFKAFQEVIKRQDTKVDKVRSSFKSVERDLYTIDEKINYIKDMLFITPKIVFKSIFRQGARKLEIVVTFLALLELIKMKEVLISQHQPFGDIIITKNNGSDLNET</sequence>
<dbReference type="AlphaFoldDB" id="A0A9D9H4U4"/>
<dbReference type="InterPro" id="IPR003768">
    <property type="entry name" value="ScpA"/>
</dbReference>
<dbReference type="GO" id="GO:0006260">
    <property type="term" value="P:DNA replication"/>
    <property type="evidence" value="ECO:0007669"/>
    <property type="project" value="UniProtKB-UniRule"/>
</dbReference>
<organism evidence="4 5">
    <name type="scientific">Candidatus Fimicola merdigallinarum</name>
    <dbReference type="NCBI Taxonomy" id="2840819"/>
    <lineage>
        <taxon>Bacteria</taxon>
        <taxon>Bacillati</taxon>
        <taxon>Bacillota</taxon>
        <taxon>Clostridia</taxon>
        <taxon>Lachnospirales</taxon>
        <taxon>Lachnospiraceae</taxon>
        <taxon>Lachnospiraceae incertae sedis</taxon>
        <taxon>Candidatus Fimicola</taxon>
    </lineage>
</organism>
<evidence type="ECO:0000313" key="4">
    <source>
        <dbReference type="EMBL" id="MBO8435217.1"/>
    </source>
</evidence>
<comment type="function">
    <text evidence="3">Participates in chromosomal partition during cell division. May act via the formation of a condensin-like complex containing Smc and ScpB that pull DNA away from mid-cell into both cell halves.</text>
</comment>
<keyword evidence="1 3" id="KW-0159">Chromosome partition</keyword>
<keyword evidence="3" id="KW-0131">Cell cycle</keyword>
<dbReference type="PANTHER" id="PTHR33969:SF2">
    <property type="entry name" value="SEGREGATION AND CONDENSATION PROTEIN A"/>
    <property type="match status" value="1"/>
</dbReference>
<dbReference type="EMBL" id="JADIMX010000151">
    <property type="protein sequence ID" value="MBO8435217.1"/>
    <property type="molecule type" value="Genomic_DNA"/>
</dbReference>
<dbReference type="GO" id="GO:0051301">
    <property type="term" value="P:cell division"/>
    <property type="evidence" value="ECO:0007669"/>
    <property type="project" value="UniProtKB-KW"/>
</dbReference>
<dbReference type="PANTHER" id="PTHR33969">
    <property type="entry name" value="SEGREGATION AND CONDENSATION PROTEIN A"/>
    <property type="match status" value="1"/>
</dbReference>
<dbReference type="InterPro" id="IPR023093">
    <property type="entry name" value="ScpA-like_C"/>
</dbReference>
<reference evidence="4" key="1">
    <citation type="submission" date="2020-10" db="EMBL/GenBank/DDBJ databases">
        <authorList>
            <person name="Gilroy R."/>
        </authorList>
    </citation>
    <scope>NUCLEOTIDE SEQUENCE</scope>
    <source>
        <strain evidence="4">F6-4510</strain>
    </source>
</reference>
<dbReference type="Proteomes" id="UP000823611">
    <property type="component" value="Unassembled WGS sequence"/>
</dbReference>
<reference evidence="4" key="2">
    <citation type="journal article" date="2021" name="PeerJ">
        <title>Extensive microbial diversity within the chicken gut microbiome revealed by metagenomics and culture.</title>
        <authorList>
            <person name="Gilroy R."/>
            <person name="Ravi A."/>
            <person name="Getino M."/>
            <person name="Pursley I."/>
            <person name="Horton D.L."/>
            <person name="Alikhan N.F."/>
            <person name="Baker D."/>
            <person name="Gharbi K."/>
            <person name="Hall N."/>
            <person name="Watson M."/>
            <person name="Adriaenssens E.M."/>
            <person name="Foster-Nyarko E."/>
            <person name="Jarju S."/>
            <person name="Secka A."/>
            <person name="Antonio M."/>
            <person name="Oren A."/>
            <person name="Chaudhuri R.R."/>
            <person name="La Ragione R."/>
            <person name="Hildebrand F."/>
            <person name="Pallen M.J."/>
        </authorList>
    </citation>
    <scope>NUCLEOTIDE SEQUENCE</scope>
    <source>
        <strain evidence="4">F6-4510</strain>
    </source>
</reference>
<comment type="subcellular location">
    <subcellularLocation>
        <location evidence="3">Cytoplasm</location>
    </subcellularLocation>
    <text evidence="3">Associated with two foci at the outer edges of the nucleoid region in young cells, and at four foci within both cell halves in older cells.</text>
</comment>